<accession>A0A1G9CBS6</accession>
<protein>
    <submittedName>
        <fullName evidence="2">Amidase</fullName>
    </submittedName>
</protein>
<dbReference type="InterPro" id="IPR036928">
    <property type="entry name" value="AS_sf"/>
</dbReference>
<feature type="domain" description="Amidase" evidence="1">
    <location>
        <begin position="76"/>
        <end position="459"/>
    </location>
</feature>
<dbReference type="AlphaFoldDB" id="A0A1G9CBS6"/>
<proteinExistence type="predicted"/>
<gene>
    <name evidence="2" type="ORF">SAMN05421869_116129</name>
</gene>
<dbReference type="STRING" id="633440.SAMN05421869_116129"/>
<evidence type="ECO:0000313" key="3">
    <source>
        <dbReference type="Proteomes" id="UP000199202"/>
    </source>
</evidence>
<keyword evidence="3" id="KW-1185">Reference proteome</keyword>
<dbReference type="Proteomes" id="UP000199202">
    <property type="component" value="Unassembled WGS sequence"/>
</dbReference>
<dbReference type="Gene3D" id="3.90.1300.10">
    <property type="entry name" value="Amidase signature (AS) domain"/>
    <property type="match status" value="1"/>
</dbReference>
<dbReference type="PANTHER" id="PTHR42678:SF34">
    <property type="entry name" value="OS04G0183300 PROTEIN"/>
    <property type="match status" value="1"/>
</dbReference>
<sequence length="544" mass="56702">MHPMERSRVLSVQRRLGSRTTVGLVALATAAALGVVAPVAPEQAAADRTGIRIDLETATVAQLQQAMSARKITSEELTNDYIERIRALNSDGPGLNAVRVLNDNAVEEARQADRDRKRGKVRGPLHGIPVLVKDNIDVRRLPTTAGALALADSYPTDDAFLVKRLRAAGAVILGKTNLTEFANFTTNGMPSGYSGLGGQVLNPYDVSQTPSGSSSGSGAAAAAGLAAVTIGTETSGSILSPSVANSLVGVKPTVGLVSRTGVVPIAASQDTAGPMTRSVYDAAALLTALTGVDPEDPATETSKDVAGTDYTAALSKDALKGVRVGVASTPSGNQAVAFNRALDVLRAQGATVVPVTVSTGGLPPGILNYEFKRDLNAYLARLPRNAPMKTLDDVVRYNTAHAAEGTIKFGQTLLEESNAIDVDDPATKAAYEADRDNGIAGARQRIDAALAAEDLDAILFTGSGSAGIGARAQYPSVAVPIGYDPANGRPFGMTFLGTAYTEARLLSYAYAYEQAAQEWRPPSVTNPSLFRCVRPGKWQRSCAP</sequence>
<dbReference type="InterPro" id="IPR023631">
    <property type="entry name" value="Amidase_dom"/>
</dbReference>
<dbReference type="PANTHER" id="PTHR42678">
    <property type="entry name" value="AMIDASE"/>
    <property type="match status" value="1"/>
</dbReference>
<dbReference type="EMBL" id="FNDJ01000016">
    <property type="protein sequence ID" value="SDK49076.1"/>
    <property type="molecule type" value="Genomic_DNA"/>
</dbReference>
<reference evidence="2 3" key="1">
    <citation type="submission" date="2016-10" db="EMBL/GenBank/DDBJ databases">
        <authorList>
            <person name="de Groot N.N."/>
        </authorList>
    </citation>
    <scope>NUCLEOTIDE SEQUENCE [LARGE SCALE GENOMIC DNA]</scope>
    <source>
        <strain evidence="2 3">CGMCC 4.6533</strain>
    </source>
</reference>
<dbReference type="SUPFAM" id="SSF75304">
    <property type="entry name" value="Amidase signature (AS) enzymes"/>
    <property type="match status" value="1"/>
</dbReference>
<organism evidence="2 3">
    <name type="scientific">Nonomuraea jiangxiensis</name>
    <dbReference type="NCBI Taxonomy" id="633440"/>
    <lineage>
        <taxon>Bacteria</taxon>
        <taxon>Bacillati</taxon>
        <taxon>Actinomycetota</taxon>
        <taxon>Actinomycetes</taxon>
        <taxon>Streptosporangiales</taxon>
        <taxon>Streptosporangiaceae</taxon>
        <taxon>Nonomuraea</taxon>
    </lineage>
</organism>
<evidence type="ECO:0000313" key="2">
    <source>
        <dbReference type="EMBL" id="SDK49076.1"/>
    </source>
</evidence>
<dbReference type="Pfam" id="PF01425">
    <property type="entry name" value="Amidase"/>
    <property type="match status" value="1"/>
</dbReference>
<name>A0A1G9CBS6_9ACTN</name>
<evidence type="ECO:0000259" key="1">
    <source>
        <dbReference type="Pfam" id="PF01425"/>
    </source>
</evidence>
<dbReference type="NCBIfam" id="NF005300">
    <property type="entry name" value="PRK06828.1"/>
    <property type="match status" value="1"/>
</dbReference>